<dbReference type="RefSeq" id="WP_410049869.1">
    <property type="nucleotide sequence ID" value="NZ_JBJGBS010000185.1"/>
</dbReference>
<dbReference type="Proteomes" id="UP001637990">
    <property type="component" value="Unassembled WGS sequence"/>
</dbReference>
<protein>
    <submittedName>
        <fullName evidence="1">Uncharacterized protein</fullName>
    </submittedName>
</protein>
<comment type="caution">
    <text evidence="1">The sequence shown here is derived from an EMBL/GenBank/DDBJ whole genome shotgun (WGS) entry which is preliminary data.</text>
</comment>
<reference evidence="1 2" key="1">
    <citation type="submission" date="2024-11" db="EMBL/GenBank/DDBJ databases">
        <title>Genome sequencing of Xanthomonas codiaei.</title>
        <authorList>
            <person name="Studholme D.J."/>
        </authorList>
    </citation>
    <scope>NUCLEOTIDE SEQUENCE [LARGE SCALE GENOMIC DNA]</scope>
    <source>
        <strain evidence="1 2">NCPPB 4350</strain>
    </source>
</reference>
<proteinExistence type="predicted"/>
<dbReference type="EMBL" id="JBJGBS010000185">
    <property type="protein sequence ID" value="MFO3707323.1"/>
    <property type="molecule type" value="Genomic_DNA"/>
</dbReference>
<evidence type="ECO:0000313" key="1">
    <source>
        <dbReference type="EMBL" id="MFO3707323.1"/>
    </source>
</evidence>
<gene>
    <name evidence="1" type="ORF">ACI6Q5_20680</name>
</gene>
<name>A0ABW9MSR5_9XANT</name>
<organism evidence="1 2">
    <name type="scientific">Xanthomonas codiaei</name>
    <dbReference type="NCBI Taxonomy" id="56463"/>
    <lineage>
        <taxon>Bacteria</taxon>
        <taxon>Pseudomonadati</taxon>
        <taxon>Pseudomonadota</taxon>
        <taxon>Gammaproteobacteria</taxon>
        <taxon>Lysobacterales</taxon>
        <taxon>Lysobacteraceae</taxon>
        <taxon>Xanthomonas</taxon>
    </lineage>
</organism>
<sequence length="202" mass="23031">MRSDDLDNQELERRATLVATEWGGVVPYFREIYRRALYHSASRALHAFDRFDAALEAKDDSEAVSSVHEALGHCGNLSRYFWPSRQNSKRNSPFVALAEARGAKLRESFGVPDDSPLKDRALRDSLEHFDERLDCYFLGLDSGMIFPDPMIGPYQTAKVQYGHIFKLVDPNEEIFVVLGVEFRYGTLRPEIQRIAGSTQSRI</sequence>
<keyword evidence="2" id="KW-1185">Reference proteome</keyword>
<accession>A0ABW9MSR5</accession>
<evidence type="ECO:0000313" key="2">
    <source>
        <dbReference type="Proteomes" id="UP001637990"/>
    </source>
</evidence>